<dbReference type="Proteomes" id="UP000030759">
    <property type="component" value="Unassembled WGS sequence"/>
</dbReference>
<sequence>MESESPPGPRECRVCWIPPAVFVSGDQIASVRPPGAMMPNRNRKELPAFLAYLARRMEAELPPGPVGTCHQIQIQLKHFYFYMTICLKSNLLDIRIATPVCFLSPFDWKILSQPFTLRFGVLIIICLRDFFLWSSLFGVLHLALVQTLVMAHSTWLLRQFCEVTIANPFHK</sequence>
<evidence type="ECO:0000313" key="1">
    <source>
        <dbReference type="EMBL" id="ERE65505.1"/>
    </source>
</evidence>
<proteinExistence type="predicted"/>
<dbReference type="AlphaFoldDB" id="A0A061I0S3"/>
<reference evidence="2" key="1">
    <citation type="journal article" date="2013" name="Nat. Biotechnol.">
        <title>Chinese hamster genome sequenced from sorted chromosomes.</title>
        <authorList>
            <person name="Brinkrolf K."/>
            <person name="Rupp O."/>
            <person name="Laux H."/>
            <person name="Kollin F."/>
            <person name="Ernst W."/>
            <person name="Linke B."/>
            <person name="Kofler R."/>
            <person name="Romand S."/>
            <person name="Hesse F."/>
            <person name="Budach W.E."/>
            <person name="Galosy S."/>
            <person name="Muller D."/>
            <person name="Noll T."/>
            <person name="Wienberg J."/>
            <person name="Jostock T."/>
            <person name="Leonard M."/>
            <person name="Grillari J."/>
            <person name="Tauch A."/>
            <person name="Goesmann A."/>
            <person name="Helk B."/>
            <person name="Mott J.E."/>
            <person name="Puhler A."/>
            <person name="Borth N."/>
        </authorList>
    </citation>
    <scope>NUCLEOTIDE SEQUENCE [LARGE SCALE GENOMIC DNA]</scope>
    <source>
        <strain evidence="2">17A/GY</strain>
    </source>
</reference>
<dbReference type="EMBL" id="KE683962">
    <property type="protein sequence ID" value="ERE65505.1"/>
    <property type="molecule type" value="Genomic_DNA"/>
</dbReference>
<name>A0A061I0S3_CRIGR</name>
<accession>A0A061I0S3</accession>
<organism evidence="1 2">
    <name type="scientific">Cricetulus griseus</name>
    <name type="common">Chinese hamster</name>
    <name type="synonym">Cricetulus barabensis griseus</name>
    <dbReference type="NCBI Taxonomy" id="10029"/>
    <lineage>
        <taxon>Eukaryota</taxon>
        <taxon>Metazoa</taxon>
        <taxon>Chordata</taxon>
        <taxon>Craniata</taxon>
        <taxon>Vertebrata</taxon>
        <taxon>Euteleostomi</taxon>
        <taxon>Mammalia</taxon>
        <taxon>Eutheria</taxon>
        <taxon>Euarchontoglires</taxon>
        <taxon>Glires</taxon>
        <taxon>Rodentia</taxon>
        <taxon>Myomorpha</taxon>
        <taxon>Muroidea</taxon>
        <taxon>Cricetidae</taxon>
        <taxon>Cricetinae</taxon>
        <taxon>Cricetulus</taxon>
    </lineage>
</organism>
<gene>
    <name evidence="1" type="ORF">H671_xg20178</name>
</gene>
<evidence type="ECO:0000313" key="2">
    <source>
        <dbReference type="Proteomes" id="UP000030759"/>
    </source>
</evidence>
<protein>
    <submittedName>
        <fullName evidence="1">Uncharacterized protein</fullName>
    </submittedName>
</protein>